<gene>
    <name evidence="15" type="ORF">ACFOPH_24520</name>
</gene>
<evidence type="ECO:0000256" key="7">
    <source>
        <dbReference type="ARBA" id="ARBA00023136"/>
    </source>
</evidence>
<evidence type="ECO:0000256" key="2">
    <source>
        <dbReference type="ARBA" id="ARBA00009810"/>
    </source>
</evidence>
<keyword evidence="6 11" id="KW-0798">TonB box</keyword>
<comment type="caution">
    <text evidence="15">The sequence shown here is derived from an EMBL/GenBank/DDBJ whole genome shotgun (WGS) entry which is preliminary data.</text>
</comment>
<evidence type="ECO:0000256" key="4">
    <source>
        <dbReference type="ARBA" id="ARBA00022452"/>
    </source>
</evidence>
<evidence type="ECO:0000256" key="8">
    <source>
        <dbReference type="ARBA" id="ARBA00023170"/>
    </source>
</evidence>
<evidence type="ECO:0000313" key="15">
    <source>
        <dbReference type="EMBL" id="MFC3461377.1"/>
    </source>
</evidence>
<evidence type="ECO:0000313" key="16">
    <source>
        <dbReference type="Proteomes" id="UP001595665"/>
    </source>
</evidence>
<dbReference type="Pfam" id="PF07715">
    <property type="entry name" value="Plug"/>
    <property type="match status" value="1"/>
</dbReference>
<dbReference type="InterPro" id="IPR010105">
    <property type="entry name" value="TonB_sidphr_rcpt"/>
</dbReference>
<dbReference type="SUPFAM" id="SSF56935">
    <property type="entry name" value="Porins"/>
    <property type="match status" value="1"/>
</dbReference>
<dbReference type="InterPro" id="IPR037066">
    <property type="entry name" value="Plug_dom_sf"/>
</dbReference>
<dbReference type="EMBL" id="JBHRVV010000001">
    <property type="protein sequence ID" value="MFC3461377.1"/>
    <property type="molecule type" value="Genomic_DNA"/>
</dbReference>
<dbReference type="Pfam" id="PF00593">
    <property type="entry name" value="TonB_dep_Rec_b-barrel"/>
    <property type="match status" value="1"/>
</dbReference>
<dbReference type="CDD" id="cd01347">
    <property type="entry name" value="ligand_gated_channel"/>
    <property type="match status" value="1"/>
</dbReference>
<dbReference type="NCBIfam" id="TIGR01783">
    <property type="entry name" value="TonB-siderophor"/>
    <property type="match status" value="1"/>
</dbReference>
<evidence type="ECO:0000259" key="13">
    <source>
        <dbReference type="Pfam" id="PF00593"/>
    </source>
</evidence>
<evidence type="ECO:0000259" key="14">
    <source>
        <dbReference type="Pfam" id="PF07715"/>
    </source>
</evidence>
<evidence type="ECO:0000256" key="10">
    <source>
        <dbReference type="PROSITE-ProRule" id="PRU01360"/>
    </source>
</evidence>
<dbReference type="RefSeq" id="WP_379737755.1">
    <property type="nucleotide sequence ID" value="NZ_JBHRVV010000001.1"/>
</dbReference>
<keyword evidence="3 10" id="KW-0813">Transport</keyword>
<keyword evidence="16" id="KW-1185">Reference proteome</keyword>
<comment type="subcellular location">
    <subcellularLocation>
        <location evidence="1 10">Cell outer membrane</location>
        <topology evidence="1 10">Multi-pass membrane protein</topology>
    </subcellularLocation>
</comment>
<keyword evidence="7 10" id="KW-0472">Membrane</keyword>
<evidence type="ECO:0000256" key="1">
    <source>
        <dbReference type="ARBA" id="ARBA00004571"/>
    </source>
</evidence>
<keyword evidence="12" id="KW-0732">Signal</keyword>
<keyword evidence="4 10" id="KW-1134">Transmembrane beta strand</keyword>
<dbReference type="PANTHER" id="PTHR32552:SF84">
    <property type="entry name" value="TONB-DEPENDENT RECEPTOR-RELATED"/>
    <property type="match status" value="1"/>
</dbReference>
<name>A0ABV7PU41_9BURK</name>
<keyword evidence="8 15" id="KW-0675">Receptor</keyword>
<accession>A0ABV7PU41</accession>
<feature type="domain" description="TonB-dependent receptor plug" evidence="14">
    <location>
        <begin position="74"/>
        <end position="176"/>
    </location>
</feature>
<organism evidence="15 16">
    <name type="scientific">Massilia haematophila</name>
    <dbReference type="NCBI Taxonomy" id="457923"/>
    <lineage>
        <taxon>Bacteria</taxon>
        <taxon>Pseudomonadati</taxon>
        <taxon>Pseudomonadota</taxon>
        <taxon>Betaproteobacteria</taxon>
        <taxon>Burkholderiales</taxon>
        <taxon>Oxalobacteraceae</taxon>
        <taxon>Telluria group</taxon>
        <taxon>Massilia</taxon>
    </lineage>
</organism>
<feature type="domain" description="TonB-dependent receptor-like beta-barrel" evidence="13">
    <location>
        <begin position="259"/>
        <end position="687"/>
    </location>
</feature>
<dbReference type="InterPro" id="IPR000531">
    <property type="entry name" value="Beta-barrel_TonB"/>
</dbReference>
<dbReference type="InterPro" id="IPR012910">
    <property type="entry name" value="Plug_dom"/>
</dbReference>
<evidence type="ECO:0000256" key="6">
    <source>
        <dbReference type="ARBA" id="ARBA00023077"/>
    </source>
</evidence>
<dbReference type="InterPro" id="IPR039426">
    <property type="entry name" value="TonB-dep_rcpt-like"/>
</dbReference>
<dbReference type="InterPro" id="IPR036942">
    <property type="entry name" value="Beta-barrel_TonB_sf"/>
</dbReference>
<dbReference type="Proteomes" id="UP001595665">
    <property type="component" value="Unassembled WGS sequence"/>
</dbReference>
<proteinExistence type="inferred from homology"/>
<feature type="signal peptide" evidence="12">
    <location>
        <begin position="1"/>
        <end position="36"/>
    </location>
</feature>
<reference evidence="16" key="1">
    <citation type="journal article" date="2019" name="Int. J. Syst. Evol. Microbiol.">
        <title>The Global Catalogue of Microorganisms (GCM) 10K type strain sequencing project: providing services to taxonomists for standard genome sequencing and annotation.</title>
        <authorList>
            <consortium name="The Broad Institute Genomics Platform"/>
            <consortium name="The Broad Institute Genome Sequencing Center for Infectious Disease"/>
            <person name="Wu L."/>
            <person name="Ma J."/>
        </authorList>
    </citation>
    <scope>NUCLEOTIDE SEQUENCE [LARGE SCALE GENOMIC DNA]</scope>
    <source>
        <strain evidence="16">CCM 7480</strain>
    </source>
</reference>
<comment type="similarity">
    <text evidence="2 10 11">Belongs to the TonB-dependent receptor family.</text>
</comment>
<keyword evidence="9 10" id="KW-0998">Cell outer membrane</keyword>
<sequence>MKSHAPVAAAPSRPARTSIQLACLLAAGLIATPVFADEAPIPTVLVSGAPINDTLRGKLRDDTATGSNLGLSRLETPASVDVITRKQLEERGDTGLVEAITRAPGISSMSHPGNGGSSLAARGFTDTVSVMRLYDGMRQYGGAGITFPFSTWAVERIEVLRGPAAVIYGEGAIGGVVNVIPKQPTRGAVHNEVQAALGSEGTRRLAFGSGGALDERWSYRFDASDERSDGWVEMGDSSNRAVSGALRFDVSPELDLRLNLAHGRQKPMRYFGTPLVEGRQLEALGGKNYNVADSRIDYQDTWLDLMANWRPNQHTTVRSRLYHIDSRRHWRNAEAYVYNPANGLVDRSDNTEILHDQTQTGNTTSATFEGRLFGMDNRISAGFDINKASFTHTNNTYVGSSGAVDPFDPEPGFFTSPVPTIPRYRTEARQYSLFLEDRLALTGTWSLLGGLRYDHADLERQNLVAGILAFDKTFADVGWRLGTVYALAPDFTVYGQFAKAADPVGSLLFLSPANSRSENASGRQLEVGLKRAFWNRQGEWTLAAYDITKDKLLTRDPANPAQSIQVGKRSSTGIEGTLSMTLARDWTLDANASILRARFDDFAELVAGTPVSRAGNRPPDVPQRTANLWLRWNFQPDWSVGAGLRHVGARFADNANTLRMPSYTTVDASLRWKASPQTSLTLRGFNVFDKRYFATAYYTPTQWLLGPDRRVELVLDHRF</sequence>
<feature type="chain" id="PRO_5047224384" evidence="12">
    <location>
        <begin position="37"/>
        <end position="719"/>
    </location>
</feature>
<evidence type="ECO:0000256" key="12">
    <source>
        <dbReference type="SAM" id="SignalP"/>
    </source>
</evidence>
<keyword evidence="5 10" id="KW-0812">Transmembrane</keyword>
<dbReference type="Gene3D" id="2.170.130.10">
    <property type="entry name" value="TonB-dependent receptor, plug domain"/>
    <property type="match status" value="1"/>
</dbReference>
<evidence type="ECO:0000256" key="5">
    <source>
        <dbReference type="ARBA" id="ARBA00022692"/>
    </source>
</evidence>
<evidence type="ECO:0000256" key="9">
    <source>
        <dbReference type="ARBA" id="ARBA00023237"/>
    </source>
</evidence>
<evidence type="ECO:0000256" key="3">
    <source>
        <dbReference type="ARBA" id="ARBA00022448"/>
    </source>
</evidence>
<evidence type="ECO:0000256" key="11">
    <source>
        <dbReference type="RuleBase" id="RU003357"/>
    </source>
</evidence>
<dbReference type="PROSITE" id="PS52016">
    <property type="entry name" value="TONB_DEPENDENT_REC_3"/>
    <property type="match status" value="1"/>
</dbReference>
<dbReference type="PANTHER" id="PTHR32552">
    <property type="entry name" value="FERRICHROME IRON RECEPTOR-RELATED"/>
    <property type="match status" value="1"/>
</dbReference>
<protein>
    <submittedName>
        <fullName evidence="15">TonB-dependent receptor</fullName>
    </submittedName>
</protein>
<dbReference type="Gene3D" id="2.40.170.20">
    <property type="entry name" value="TonB-dependent receptor, beta-barrel domain"/>
    <property type="match status" value="1"/>
</dbReference>